<dbReference type="EMBL" id="CP144522">
    <property type="protein sequence ID" value="WWC69192.1"/>
    <property type="molecule type" value="Genomic_DNA"/>
</dbReference>
<reference evidence="3" key="4">
    <citation type="submission" date="2024-02" db="EMBL/GenBank/DDBJ databases">
        <title>Comparative genomics of Cryptococcus and Kwoniella reveals pathogenesis evolution and contrasting modes of karyotype evolution via chromosome fusion or intercentromeric recombination.</title>
        <authorList>
            <person name="Coelho M.A."/>
            <person name="David-Palma M."/>
            <person name="Shea T."/>
            <person name="Bowers K."/>
            <person name="McGinley-Smith S."/>
            <person name="Mohammad A.W."/>
            <person name="Gnirke A."/>
            <person name="Yurkov A.M."/>
            <person name="Nowrousian M."/>
            <person name="Sun S."/>
            <person name="Cuomo C.A."/>
            <person name="Heitman J."/>
        </authorList>
    </citation>
    <scope>NUCLEOTIDE SEQUENCE</scope>
    <source>
        <strain evidence="3">CBS 10737</strain>
    </source>
</reference>
<protein>
    <submittedName>
        <fullName evidence="2">Uncharacterized protein</fullName>
    </submittedName>
</protein>
<evidence type="ECO:0000256" key="1">
    <source>
        <dbReference type="SAM" id="MobiDB-lite"/>
    </source>
</evidence>
<dbReference type="OrthoDB" id="2569556at2759"/>
<accession>A0A1B9IAD8</accession>
<dbReference type="AlphaFoldDB" id="A0A1B9IAD8"/>
<reference evidence="2" key="3">
    <citation type="submission" date="2016-07" db="EMBL/GenBank/DDBJ databases">
        <title>Evolution of pathogenesis and genome organization in the Tremellales.</title>
        <authorList>
            <person name="Cuomo C."/>
            <person name="Litvintseva A."/>
            <person name="Heitman J."/>
            <person name="Chen Y."/>
            <person name="Sun S."/>
            <person name="Springer D."/>
            <person name="Dromer F."/>
            <person name="Young S."/>
            <person name="Zeng Q."/>
            <person name="Chapman S."/>
            <person name="Gujja S."/>
            <person name="Saif S."/>
            <person name="Birren B."/>
        </authorList>
    </citation>
    <scope>NUCLEOTIDE SEQUENCE</scope>
    <source>
        <strain evidence="2">CBS 10737</strain>
    </source>
</reference>
<reference evidence="3" key="2">
    <citation type="submission" date="2013-07" db="EMBL/GenBank/DDBJ databases">
        <authorList>
            <consortium name="The Broad Institute Genome Sequencing Platform"/>
            <person name="Cuomo C."/>
            <person name="Litvintseva A."/>
            <person name="Chen Y."/>
            <person name="Heitman J."/>
            <person name="Sun S."/>
            <person name="Springer D."/>
            <person name="Dromer F."/>
            <person name="Young S.K."/>
            <person name="Zeng Q."/>
            <person name="Gargeya S."/>
            <person name="Fitzgerald M."/>
            <person name="Abouelleil A."/>
            <person name="Alvarado L."/>
            <person name="Berlin A.M."/>
            <person name="Chapman S.B."/>
            <person name="Dewar J."/>
            <person name="Goldberg J."/>
            <person name="Griggs A."/>
            <person name="Gujja S."/>
            <person name="Hansen M."/>
            <person name="Howarth C."/>
            <person name="Imamovic A."/>
            <person name="Larimer J."/>
            <person name="McCowan C."/>
            <person name="Murphy C."/>
            <person name="Pearson M."/>
            <person name="Priest M."/>
            <person name="Roberts A."/>
            <person name="Saif S."/>
            <person name="Shea T."/>
            <person name="Sykes S."/>
            <person name="Wortman J."/>
            <person name="Nusbaum C."/>
            <person name="Birren B."/>
        </authorList>
    </citation>
    <scope>NUCLEOTIDE SEQUENCE</scope>
    <source>
        <strain evidence="3">CBS 10737</strain>
    </source>
</reference>
<proteinExistence type="predicted"/>
<name>A0A1B9IAD8_9TREE</name>
<dbReference type="Proteomes" id="UP000094020">
    <property type="component" value="Chromosome 4"/>
</dbReference>
<keyword evidence="4" id="KW-1185">Reference proteome</keyword>
<sequence length="238" mass="26897">MNPTNIRQSARSIRSYSSKPSSSKSITTNYPPKKSNGRTLPSSTLRSLISLHHNSIGFLQNSKDIKIGFDNSFKNTRSDPYFKSYNDYISNQLNTFNNSNLNKKQGGLENLIEKSNNNESFGLGGNFGSGFGFGQKNNNNKKIYPAENVQKNFKIRQSQLWSETSTLGQSRDLQFLSERELLLQEALYGTWERGGQGMNKIEPSLDGLLEFIEAKGKTVEEYAEEWKGRDGPKEDIKE</sequence>
<evidence type="ECO:0000313" key="4">
    <source>
        <dbReference type="Proteomes" id="UP000094020"/>
    </source>
</evidence>
<organism evidence="2">
    <name type="scientific">Kwoniella pini CBS 10737</name>
    <dbReference type="NCBI Taxonomy" id="1296096"/>
    <lineage>
        <taxon>Eukaryota</taxon>
        <taxon>Fungi</taxon>
        <taxon>Dikarya</taxon>
        <taxon>Basidiomycota</taxon>
        <taxon>Agaricomycotina</taxon>
        <taxon>Tremellomycetes</taxon>
        <taxon>Tremellales</taxon>
        <taxon>Cryptococcaceae</taxon>
        <taxon>Kwoniella</taxon>
    </lineage>
</organism>
<feature type="region of interest" description="Disordered" evidence="1">
    <location>
        <begin position="1"/>
        <end position="40"/>
    </location>
</feature>
<dbReference type="GeneID" id="30170237"/>
<dbReference type="KEGG" id="kpin:30170237"/>
<feature type="compositionally biased region" description="Low complexity" evidence="1">
    <location>
        <begin position="9"/>
        <end position="26"/>
    </location>
</feature>
<dbReference type="RefSeq" id="XP_019013794.1">
    <property type="nucleotide sequence ID" value="XM_019153633.1"/>
</dbReference>
<gene>
    <name evidence="2" type="ORF">I206_01868</name>
    <name evidence="3" type="ORF">I206_103128</name>
</gene>
<dbReference type="EMBL" id="KI894008">
    <property type="protein sequence ID" value="OCF52575.1"/>
    <property type="molecule type" value="Genomic_DNA"/>
</dbReference>
<evidence type="ECO:0000313" key="3">
    <source>
        <dbReference type="EMBL" id="WWC69192.1"/>
    </source>
</evidence>
<evidence type="ECO:0000313" key="2">
    <source>
        <dbReference type="EMBL" id="OCF52575.1"/>
    </source>
</evidence>
<reference evidence="2" key="1">
    <citation type="submission" date="2013-07" db="EMBL/GenBank/DDBJ databases">
        <title>The Genome Sequence of Cryptococcus pinus CBS10737.</title>
        <authorList>
            <consortium name="The Broad Institute Genome Sequencing Platform"/>
            <person name="Cuomo C."/>
            <person name="Litvintseva A."/>
            <person name="Chen Y."/>
            <person name="Heitman J."/>
            <person name="Sun S."/>
            <person name="Springer D."/>
            <person name="Dromer F."/>
            <person name="Young S.K."/>
            <person name="Zeng Q."/>
            <person name="Gargeya S."/>
            <person name="Fitzgerald M."/>
            <person name="Abouelleil A."/>
            <person name="Alvarado L."/>
            <person name="Berlin A.M."/>
            <person name="Chapman S.B."/>
            <person name="Dewar J."/>
            <person name="Goldberg J."/>
            <person name="Griggs A."/>
            <person name="Gujja S."/>
            <person name="Hansen M."/>
            <person name="Howarth C."/>
            <person name="Imamovic A."/>
            <person name="Larimer J."/>
            <person name="McCowan C."/>
            <person name="Murphy C."/>
            <person name="Pearson M."/>
            <person name="Priest M."/>
            <person name="Roberts A."/>
            <person name="Saif S."/>
            <person name="Shea T."/>
            <person name="Sykes S."/>
            <person name="Wortman J."/>
            <person name="Nusbaum C."/>
            <person name="Birren B."/>
        </authorList>
    </citation>
    <scope>NUCLEOTIDE SEQUENCE [LARGE SCALE GENOMIC DNA]</scope>
    <source>
        <strain evidence="2">CBS 10737</strain>
    </source>
</reference>